<proteinExistence type="predicted"/>
<dbReference type="GO" id="GO:0008356">
    <property type="term" value="P:asymmetric cell division"/>
    <property type="evidence" value="ECO:0007669"/>
    <property type="project" value="InterPro"/>
</dbReference>
<feature type="compositionally biased region" description="Polar residues" evidence="2">
    <location>
        <begin position="25"/>
        <end position="40"/>
    </location>
</feature>
<comment type="caution">
    <text evidence="3">The sequence shown here is derived from an EMBL/GenBank/DDBJ whole genome shotgun (WGS) entry which is preliminary data.</text>
</comment>
<evidence type="ECO:0000256" key="1">
    <source>
        <dbReference type="SAM" id="Coils"/>
    </source>
</evidence>
<dbReference type="AlphaFoldDB" id="A0A5N6LGN5"/>
<dbReference type="EMBL" id="SZYD01000768">
    <property type="protein sequence ID" value="KAD1436642.1"/>
    <property type="molecule type" value="Genomic_DNA"/>
</dbReference>
<name>A0A5N6LGN5_9ASTR</name>
<accession>A0A5N6LGN5</accession>
<dbReference type="InterPro" id="IPR040348">
    <property type="entry name" value="POLAR-like"/>
</dbReference>
<dbReference type="PANTHER" id="PTHR33476">
    <property type="entry name" value="EMB|CAB62613.1"/>
    <property type="match status" value="1"/>
</dbReference>
<evidence type="ECO:0000313" key="4">
    <source>
        <dbReference type="Proteomes" id="UP000326396"/>
    </source>
</evidence>
<feature type="compositionally biased region" description="Basic and acidic residues" evidence="2">
    <location>
        <begin position="41"/>
        <end position="54"/>
    </location>
</feature>
<feature type="region of interest" description="Disordered" evidence="2">
    <location>
        <begin position="23"/>
        <end position="67"/>
    </location>
</feature>
<evidence type="ECO:0000256" key="2">
    <source>
        <dbReference type="SAM" id="MobiDB-lite"/>
    </source>
</evidence>
<dbReference type="Proteomes" id="UP000326396">
    <property type="component" value="Unassembled WGS sequence"/>
</dbReference>
<dbReference type="OrthoDB" id="1701885at2759"/>
<organism evidence="3 4">
    <name type="scientific">Mikania micrantha</name>
    <name type="common">bitter vine</name>
    <dbReference type="NCBI Taxonomy" id="192012"/>
    <lineage>
        <taxon>Eukaryota</taxon>
        <taxon>Viridiplantae</taxon>
        <taxon>Streptophyta</taxon>
        <taxon>Embryophyta</taxon>
        <taxon>Tracheophyta</taxon>
        <taxon>Spermatophyta</taxon>
        <taxon>Magnoliopsida</taxon>
        <taxon>eudicotyledons</taxon>
        <taxon>Gunneridae</taxon>
        <taxon>Pentapetalae</taxon>
        <taxon>asterids</taxon>
        <taxon>campanulids</taxon>
        <taxon>Asterales</taxon>
        <taxon>Asteraceae</taxon>
        <taxon>Asteroideae</taxon>
        <taxon>Heliantheae alliance</taxon>
        <taxon>Eupatorieae</taxon>
        <taxon>Mikania</taxon>
    </lineage>
</organism>
<keyword evidence="4" id="KW-1185">Reference proteome</keyword>
<reference evidence="3 4" key="1">
    <citation type="submission" date="2019-05" db="EMBL/GenBank/DDBJ databases">
        <title>Mikania micrantha, genome provides insights into the molecular mechanism of rapid growth.</title>
        <authorList>
            <person name="Liu B."/>
        </authorList>
    </citation>
    <scope>NUCLEOTIDE SEQUENCE [LARGE SCALE GENOMIC DNA]</scope>
    <source>
        <strain evidence="3">NLD-2019</strain>
        <tissue evidence="3">Leaf</tissue>
    </source>
</reference>
<feature type="coiled-coil region" evidence="1">
    <location>
        <begin position="232"/>
        <end position="266"/>
    </location>
</feature>
<evidence type="ECO:0000313" key="3">
    <source>
        <dbReference type="EMBL" id="KAD1436642.1"/>
    </source>
</evidence>
<feature type="coiled-coil region" evidence="1">
    <location>
        <begin position="382"/>
        <end position="409"/>
    </location>
</feature>
<dbReference type="PANTHER" id="PTHR33476:SF7">
    <property type="entry name" value="EMB|CAB62613.1"/>
    <property type="match status" value="1"/>
</dbReference>
<sequence length="504" mass="57324">MDKWMVAIAAGAGHIAQHFKKFQQAHEQITSEPSNQGSFSEKSDSLKQPSDKKWPFHMSKRKGLKNDDSEVRNEVFQVGSTANVASDNGFDGEKEIISGSYKVSDGNLENAERGDLHLLDESLTPRSRMMFRSRTIRRPCRPLNSLERCVMAHVEMKEYMPSPLASPSMQTVRPFLVTDGSHVINRANVNSYIVQPRAAGKKFQLYSEGRNSSVDATLLICLGISFGMLYSFMETKREVENLNLLLKQKENLVQDLEEEIEMKDSLVMQELTIDDHKSQITDCSFDDGSVLSVTHEHKNKDSVFMKAKDDAFSRIETELEAELEMLQLNMSSSTLERKISNLVELDPDFEPGVARGELRADMLDDITTHSPNYAVCPRELSLRLHEVLQSRLEERIRELEAELETQNKKSWKDDEDRVDEPVVLNLSGEALDAYNEACNEFAKFDELDEEFDVDGTPQHGGCTVRDEMDFDEDEMERLLIKHIVEKARQGSPAVLNAQRALFYE</sequence>
<keyword evidence="1" id="KW-0175">Coiled coil</keyword>
<gene>
    <name evidence="3" type="ORF">E3N88_42827</name>
</gene>
<protein>
    <submittedName>
        <fullName evidence="3">Uncharacterized protein</fullName>
    </submittedName>
</protein>